<keyword evidence="2" id="KW-0472">Membrane</keyword>
<protein>
    <submittedName>
        <fullName evidence="3">MFS transporter</fullName>
    </submittedName>
</protein>
<dbReference type="Pfam" id="PF13347">
    <property type="entry name" value="MFS_2"/>
    <property type="match status" value="1"/>
</dbReference>
<feature type="transmembrane region" description="Helical" evidence="2">
    <location>
        <begin position="12"/>
        <end position="33"/>
    </location>
</feature>
<accession>A0A1S8YE04</accession>
<sequence length="443" mass="50283">MKLSAIEKIGFGAGDMAVNIIIIAMQLILAWFYTDIYGLHASDVGILFVVVRTLDAIIDPLMGIYTEKVNTRWGRYRPWLLWFAIPFGFAVYLMFITPDTTYLLKLGWAYFTYILMTVIYTAITIPYISLIGVITDDPQERLSANGYRFVMTKIAAFLVTIVVPMMAVWLGNGNKAWGYQLSMGVMGAMGALLFIFCFFTTRERSRPELSTLRLREQFKLLMRNDQWLLLGITIMLLMCGYVIRGSVSAYYAKYYLNGGDALISPFLTTGVVASILAMISTTFITRYFDKIKLFRYSQLITFVLSILMYFMVGQDNVWMAFIFYFLINYFCDMQMPIFWSSIAEAVDYGENKTGKRVSGLAFGGILFFQKFGMGIAGGLLGFLLSRFGYQPDVQQTATALSGIALMMTIIPALFHLIIGLLMKRYVINNHYYAQLRAALVQRG</sequence>
<feature type="transmembrane region" description="Helical" evidence="2">
    <location>
        <begin position="318"/>
        <end position="339"/>
    </location>
</feature>
<comment type="similarity">
    <text evidence="1">Belongs to the sodium:galactoside symporter (TC 2.A.2) family.</text>
</comment>
<feature type="transmembrane region" description="Helical" evidence="2">
    <location>
        <begin position="108"/>
        <end position="133"/>
    </location>
</feature>
<dbReference type="PANTHER" id="PTHR11328">
    <property type="entry name" value="MAJOR FACILITATOR SUPERFAMILY DOMAIN-CONTAINING PROTEIN"/>
    <property type="match status" value="1"/>
</dbReference>
<dbReference type="InterPro" id="IPR036259">
    <property type="entry name" value="MFS_trans_sf"/>
</dbReference>
<comment type="caution">
    <text evidence="3">The sequence shown here is derived from an EMBL/GenBank/DDBJ whole genome shotgun (WGS) entry which is preliminary data.</text>
</comment>
<dbReference type="InterPro" id="IPR001927">
    <property type="entry name" value="Na/Gal_symport"/>
</dbReference>
<keyword evidence="2" id="KW-1133">Transmembrane helix</keyword>
<feature type="transmembrane region" description="Helical" evidence="2">
    <location>
        <begin position="177"/>
        <end position="199"/>
    </location>
</feature>
<feature type="transmembrane region" description="Helical" evidence="2">
    <location>
        <begin position="403"/>
        <end position="422"/>
    </location>
</feature>
<dbReference type="GO" id="GO:0008643">
    <property type="term" value="P:carbohydrate transport"/>
    <property type="evidence" value="ECO:0007669"/>
    <property type="project" value="InterPro"/>
</dbReference>
<evidence type="ECO:0000256" key="1">
    <source>
        <dbReference type="ARBA" id="ARBA00009617"/>
    </source>
</evidence>
<organism evidence="3 4">
    <name type="scientific">Izhakiella australiensis</name>
    <dbReference type="NCBI Taxonomy" id="1926881"/>
    <lineage>
        <taxon>Bacteria</taxon>
        <taxon>Pseudomonadati</taxon>
        <taxon>Pseudomonadota</taxon>
        <taxon>Gammaproteobacteria</taxon>
        <taxon>Enterobacterales</taxon>
        <taxon>Erwiniaceae</taxon>
        <taxon>Izhakiella</taxon>
    </lineage>
</organism>
<evidence type="ECO:0000313" key="3">
    <source>
        <dbReference type="EMBL" id="OON37016.1"/>
    </source>
</evidence>
<gene>
    <name evidence="3" type="ORF">BTJ39_21210</name>
</gene>
<dbReference type="AlphaFoldDB" id="A0A1S8YE04"/>
<dbReference type="NCBIfam" id="TIGR00792">
    <property type="entry name" value="gph"/>
    <property type="match status" value="1"/>
</dbReference>
<feature type="transmembrane region" description="Helical" evidence="2">
    <location>
        <begin position="360"/>
        <end position="383"/>
    </location>
</feature>
<evidence type="ECO:0000313" key="4">
    <source>
        <dbReference type="Proteomes" id="UP000190667"/>
    </source>
</evidence>
<dbReference type="PANTHER" id="PTHR11328:SF24">
    <property type="entry name" value="MAJOR FACILITATOR SUPERFAMILY (MFS) PROFILE DOMAIN-CONTAINING PROTEIN"/>
    <property type="match status" value="1"/>
</dbReference>
<feature type="transmembrane region" description="Helical" evidence="2">
    <location>
        <begin position="79"/>
        <end position="96"/>
    </location>
</feature>
<keyword evidence="2" id="KW-0812">Transmembrane</keyword>
<dbReference type="Gene3D" id="1.20.1250.20">
    <property type="entry name" value="MFS general substrate transporter like domains"/>
    <property type="match status" value="1"/>
</dbReference>
<feature type="transmembrane region" description="Helical" evidence="2">
    <location>
        <begin position="154"/>
        <end position="171"/>
    </location>
</feature>
<feature type="transmembrane region" description="Helical" evidence="2">
    <location>
        <begin position="227"/>
        <end position="243"/>
    </location>
</feature>
<evidence type="ECO:0000256" key="2">
    <source>
        <dbReference type="SAM" id="Phobius"/>
    </source>
</evidence>
<dbReference type="SUPFAM" id="SSF103473">
    <property type="entry name" value="MFS general substrate transporter"/>
    <property type="match status" value="1"/>
</dbReference>
<dbReference type="CDD" id="cd17332">
    <property type="entry name" value="MFS_MelB_like"/>
    <property type="match status" value="1"/>
</dbReference>
<dbReference type="GO" id="GO:0015293">
    <property type="term" value="F:symporter activity"/>
    <property type="evidence" value="ECO:0007669"/>
    <property type="project" value="InterPro"/>
</dbReference>
<name>A0A1S8YE04_9GAMM</name>
<dbReference type="FunFam" id="1.20.1250.20:FF:000045">
    <property type="entry name" value="Glycoside-pentoside-hexuronide family transporter"/>
    <property type="match status" value="1"/>
</dbReference>
<dbReference type="Proteomes" id="UP000190667">
    <property type="component" value="Unassembled WGS sequence"/>
</dbReference>
<dbReference type="OrthoDB" id="181905at2"/>
<proteinExistence type="inferred from homology"/>
<dbReference type="GO" id="GO:0005886">
    <property type="term" value="C:plasma membrane"/>
    <property type="evidence" value="ECO:0007669"/>
    <property type="project" value="TreeGrafter"/>
</dbReference>
<reference evidence="3 4" key="1">
    <citation type="submission" date="2016-12" db="EMBL/GenBank/DDBJ databases">
        <title>Izhakiella australiana sp. nov. of genus Izhakiella isolated from Australian desert.</title>
        <authorList>
            <person name="Ji M."/>
        </authorList>
    </citation>
    <scope>NUCLEOTIDE SEQUENCE [LARGE SCALE GENOMIC DNA]</scope>
    <source>
        <strain evidence="3 4">D4N98</strain>
    </source>
</reference>
<dbReference type="InterPro" id="IPR039672">
    <property type="entry name" value="MFS_2"/>
</dbReference>
<feature type="transmembrane region" description="Helical" evidence="2">
    <location>
        <begin position="39"/>
        <end position="58"/>
    </location>
</feature>
<dbReference type="GO" id="GO:0006814">
    <property type="term" value="P:sodium ion transport"/>
    <property type="evidence" value="ECO:0007669"/>
    <property type="project" value="InterPro"/>
</dbReference>
<feature type="transmembrane region" description="Helical" evidence="2">
    <location>
        <begin position="296"/>
        <end position="312"/>
    </location>
</feature>
<dbReference type="RefSeq" id="WP_078004733.1">
    <property type="nucleotide sequence ID" value="NZ_MRUL01000023.1"/>
</dbReference>
<feature type="transmembrane region" description="Helical" evidence="2">
    <location>
        <begin position="263"/>
        <end position="284"/>
    </location>
</feature>
<dbReference type="STRING" id="1926881.BTJ39_21210"/>
<dbReference type="EMBL" id="MRUL01000023">
    <property type="protein sequence ID" value="OON37016.1"/>
    <property type="molecule type" value="Genomic_DNA"/>
</dbReference>
<keyword evidence="4" id="KW-1185">Reference proteome</keyword>